<dbReference type="Proteomes" id="UP001595696">
    <property type="component" value="Unassembled WGS sequence"/>
</dbReference>
<dbReference type="InterPro" id="IPR000073">
    <property type="entry name" value="AB_hydrolase_1"/>
</dbReference>
<keyword evidence="3" id="KW-1185">Reference proteome</keyword>
<evidence type="ECO:0000259" key="1">
    <source>
        <dbReference type="Pfam" id="PF12697"/>
    </source>
</evidence>
<proteinExistence type="predicted"/>
<dbReference type="Pfam" id="PF12697">
    <property type="entry name" value="Abhydrolase_6"/>
    <property type="match status" value="1"/>
</dbReference>
<gene>
    <name evidence="2" type="ORF">ACFO0B_25995</name>
</gene>
<name>A0ABV8DZ67_9NOCA</name>
<reference evidence="3" key="1">
    <citation type="journal article" date="2019" name="Int. J. Syst. Evol. Microbiol.">
        <title>The Global Catalogue of Microorganisms (GCM) 10K type strain sequencing project: providing services to taxonomists for standard genome sequencing and annotation.</title>
        <authorList>
            <consortium name="The Broad Institute Genomics Platform"/>
            <consortium name="The Broad Institute Genome Sequencing Center for Infectious Disease"/>
            <person name="Wu L."/>
            <person name="Ma J."/>
        </authorList>
    </citation>
    <scope>NUCLEOTIDE SEQUENCE [LARGE SCALE GENOMIC DNA]</scope>
    <source>
        <strain evidence="3">CGMCC 4.7330</strain>
    </source>
</reference>
<feature type="domain" description="AB hydrolase-1" evidence="1">
    <location>
        <begin position="3"/>
        <end position="199"/>
    </location>
</feature>
<evidence type="ECO:0000313" key="2">
    <source>
        <dbReference type="EMBL" id="MFC3965457.1"/>
    </source>
</evidence>
<keyword evidence="2" id="KW-0378">Hydrolase</keyword>
<protein>
    <submittedName>
        <fullName evidence="2">Alpha/beta fold hydrolase</fullName>
    </submittedName>
</protein>
<dbReference type="EMBL" id="JBHSAX010000019">
    <property type="protein sequence ID" value="MFC3965457.1"/>
    <property type="molecule type" value="Genomic_DNA"/>
</dbReference>
<sequence>MRVVLVHGTATDGRVWAGVAAALGAGYELDCPTRPQSGDLDTEIAFLAPRCAGAVVAGVSGGATLGLELAARGVPFAAAVLHEPAAGSLVPRLLAPVAAAFADGGTGAFARTLYGDSWHDGLTTADPGTIAAELRMFRAFEPRPLPAGIAERTLLTVGADSPEPRYRADAALTRLLGVRRRVVPGAHALHLDHPAVLADLIREAARQG</sequence>
<evidence type="ECO:0000313" key="3">
    <source>
        <dbReference type="Proteomes" id="UP001595696"/>
    </source>
</evidence>
<dbReference type="Gene3D" id="3.40.50.1820">
    <property type="entry name" value="alpha/beta hydrolase"/>
    <property type="match status" value="1"/>
</dbReference>
<accession>A0ABV8DZ67</accession>
<dbReference type="SUPFAM" id="SSF53474">
    <property type="entry name" value="alpha/beta-Hydrolases"/>
    <property type="match status" value="1"/>
</dbReference>
<dbReference type="GO" id="GO:0016787">
    <property type="term" value="F:hydrolase activity"/>
    <property type="evidence" value="ECO:0007669"/>
    <property type="project" value="UniProtKB-KW"/>
</dbReference>
<comment type="caution">
    <text evidence="2">The sequence shown here is derived from an EMBL/GenBank/DDBJ whole genome shotgun (WGS) entry which is preliminary data.</text>
</comment>
<organism evidence="2 3">
    <name type="scientific">Nocardia jiangsuensis</name>
    <dbReference type="NCBI Taxonomy" id="1691563"/>
    <lineage>
        <taxon>Bacteria</taxon>
        <taxon>Bacillati</taxon>
        <taxon>Actinomycetota</taxon>
        <taxon>Actinomycetes</taxon>
        <taxon>Mycobacteriales</taxon>
        <taxon>Nocardiaceae</taxon>
        <taxon>Nocardia</taxon>
    </lineage>
</organism>
<dbReference type="InterPro" id="IPR029058">
    <property type="entry name" value="AB_hydrolase_fold"/>
</dbReference>
<dbReference type="RefSeq" id="WP_378615245.1">
    <property type="nucleotide sequence ID" value="NZ_JBHSAX010000019.1"/>
</dbReference>